<evidence type="ECO:0000313" key="1">
    <source>
        <dbReference type="EMBL" id="QMU30551.1"/>
    </source>
</evidence>
<dbReference type="SUPFAM" id="SSF53649">
    <property type="entry name" value="Alkaline phosphatase-like"/>
    <property type="match status" value="1"/>
</dbReference>
<protein>
    <submittedName>
        <fullName evidence="1">Alkaline phosphatase family protein</fullName>
    </submittedName>
</protein>
<organism evidence="1 2">
    <name type="scientific">Adhaeribacter radiodurans</name>
    <dbReference type="NCBI Taxonomy" id="2745197"/>
    <lineage>
        <taxon>Bacteria</taxon>
        <taxon>Pseudomonadati</taxon>
        <taxon>Bacteroidota</taxon>
        <taxon>Cytophagia</taxon>
        <taxon>Cytophagales</taxon>
        <taxon>Hymenobacteraceae</taxon>
        <taxon>Adhaeribacter</taxon>
    </lineage>
</organism>
<dbReference type="Gene3D" id="3.40.720.10">
    <property type="entry name" value="Alkaline Phosphatase, subunit A"/>
    <property type="match status" value="1"/>
</dbReference>
<dbReference type="KEGG" id="add:HUW48_22115"/>
<dbReference type="RefSeq" id="WP_182412997.1">
    <property type="nucleotide sequence ID" value="NZ_CP055153.1"/>
</dbReference>
<name>A0A7L7LCK7_9BACT</name>
<reference evidence="1 2" key="1">
    <citation type="submission" date="2020-08" db="EMBL/GenBank/DDBJ databases">
        <title>Adhaeribacter dokdonensis sp. nov., isolated from the rhizosphere of Elymus tsukushiensis, a plant native to the Dokdo Islands, Republic of Korea.</title>
        <authorList>
            <person name="Ghim S.Y."/>
        </authorList>
    </citation>
    <scope>NUCLEOTIDE SEQUENCE [LARGE SCALE GENOMIC DNA]</scope>
    <source>
        <strain evidence="1 2">KUDC8001</strain>
    </source>
</reference>
<sequence length="414" mass="47145">MKVPFSIFRVILVACFFLLYSLTVFAQSKQKKAVFIIVDGIAADVLEKQNTPNLKKIAAVGGYTRAYVGGERGGYSETPTISAVGYNSLLTGTWVNKHNVWDNKIDAPNYNYPTIFRYFETQYPSKKTAIFSTWLDNRTKLVGEGLPQTQNIKLDYHFDGFELDTVNFPHDKESNYIHQIDEHVTNEATRYIRAEAPDLSWVYLEYSDDMGHRYGDGEKMYRAIQMADDQIGRIWQAIQNRQQNFPEDWLIIITTDHGRDSQGKGHGGQSDRERTTWIVTNAQDLNGRFKQNPGVVDIMPSLARFLNISIPRENEREVDGVPFTGKVSIAEPSATYRNGQIAVTWQALEQKGKVKIGVTTTNKYKNGGKDEYTLWKEVDLKSGKATLNVKQMPSGFYKIIFEAPSNTVNRWVTF</sequence>
<dbReference type="InterPro" id="IPR002591">
    <property type="entry name" value="Phosphodiest/P_Trfase"/>
</dbReference>
<gene>
    <name evidence="1" type="ORF">HUW48_22115</name>
</gene>
<proteinExistence type="predicted"/>
<accession>A0A7L7LCK7</accession>
<evidence type="ECO:0000313" key="2">
    <source>
        <dbReference type="Proteomes" id="UP000514509"/>
    </source>
</evidence>
<keyword evidence="2" id="KW-1185">Reference proteome</keyword>
<dbReference type="EMBL" id="CP055153">
    <property type="protein sequence ID" value="QMU30551.1"/>
    <property type="molecule type" value="Genomic_DNA"/>
</dbReference>
<dbReference type="Proteomes" id="UP000514509">
    <property type="component" value="Chromosome"/>
</dbReference>
<dbReference type="AlphaFoldDB" id="A0A7L7LCK7"/>
<dbReference type="InterPro" id="IPR017850">
    <property type="entry name" value="Alkaline_phosphatase_core_sf"/>
</dbReference>
<dbReference type="PANTHER" id="PTHR10151:SF120">
    <property type="entry name" value="BIS(5'-ADENOSYL)-TRIPHOSPHATASE"/>
    <property type="match status" value="1"/>
</dbReference>
<dbReference type="Pfam" id="PF01663">
    <property type="entry name" value="Phosphodiest"/>
    <property type="match status" value="1"/>
</dbReference>
<dbReference type="PANTHER" id="PTHR10151">
    <property type="entry name" value="ECTONUCLEOTIDE PYROPHOSPHATASE/PHOSPHODIESTERASE"/>
    <property type="match status" value="1"/>
</dbReference>
<dbReference type="GO" id="GO:0016787">
    <property type="term" value="F:hydrolase activity"/>
    <property type="evidence" value="ECO:0007669"/>
    <property type="project" value="UniProtKB-ARBA"/>
</dbReference>